<dbReference type="NCBIfam" id="NF008557">
    <property type="entry name" value="PRK11493.1"/>
    <property type="match status" value="1"/>
</dbReference>
<evidence type="ECO:0000256" key="2">
    <source>
        <dbReference type="ARBA" id="ARBA00022737"/>
    </source>
</evidence>
<dbReference type="InterPro" id="IPR001307">
    <property type="entry name" value="Thiosulphate_STrfase_CS"/>
</dbReference>
<reference evidence="5" key="1">
    <citation type="journal article" date="2019" name="Int. J. Syst. Evol. Microbiol.">
        <title>The Global Catalogue of Microorganisms (GCM) 10K type strain sequencing project: providing services to taxonomists for standard genome sequencing and annotation.</title>
        <authorList>
            <consortium name="The Broad Institute Genomics Platform"/>
            <consortium name="The Broad Institute Genome Sequencing Center for Infectious Disease"/>
            <person name="Wu L."/>
            <person name="Ma J."/>
        </authorList>
    </citation>
    <scope>NUCLEOTIDE SEQUENCE [LARGE SCALE GENOMIC DNA]</scope>
    <source>
        <strain evidence="5">KCTC 62164</strain>
    </source>
</reference>
<evidence type="ECO:0000313" key="4">
    <source>
        <dbReference type="EMBL" id="MFC3051337.1"/>
    </source>
</evidence>
<dbReference type="PROSITE" id="PS50206">
    <property type="entry name" value="RHODANESE_3"/>
    <property type="match status" value="2"/>
</dbReference>
<dbReference type="PROSITE" id="PS00380">
    <property type="entry name" value="RHODANESE_1"/>
    <property type="match status" value="1"/>
</dbReference>
<dbReference type="InterPro" id="IPR036873">
    <property type="entry name" value="Rhodanese-like_dom_sf"/>
</dbReference>
<keyword evidence="1 4" id="KW-0808">Transferase</keyword>
<dbReference type="CDD" id="cd01448">
    <property type="entry name" value="TST_Repeat_1"/>
    <property type="match status" value="1"/>
</dbReference>
<protein>
    <submittedName>
        <fullName evidence="4">3-mercaptopyruvate sulfurtransferase</fullName>
        <ecNumber evidence="4">2.8.1.2</ecNumber>
    </submittedName>
</protein>
<proteinExistence type="predicted"/>
<dbReference type="PANTHER" id="PTHR11364">
    <property type="entry name" value="THIOSULFATE SULFERTANSFERASE"/>
    <property type="match status" value="1"/>
</dbReference>
<keyword evidence="2" id="KW-0677">Repeat</keyword>
<keyword evidence="5" id="KW-1185">Reference proteome</keyword>
<dbReference type="Pfam" id="PF00581">
    <property type="entry name" value="Rhodanese"/>
    <property type="match status" value="2"/>
</dbReference>
<dbReference type="SMART" id="SM00450">
    <property type="entry name" value="RHOD"/>
    <property type="match status" value="2"/>
</dbReference>
<dbReference type="Proteomes" id="UP001595444">
    <property type="component" value="Unassembled WGS sequence"/>
</dbReference>
<organism evidence="4 5">
    <name type="scientific">Kordiimonas pumila</name>
    <dbReference type="NCBI Taxonomy" id="2161677"/>
    <lineage>
        <taxon>Bacteria</taxon>
        <taxon>Pseudomonadati</taxon>
        <taxon>Pseudomonadota</taxon>
        <taxon>Alphaproteobacteria</taxon>
        <taxon>Kordiimonadales</taxon>
        <taxon>Kordiimonadaceae</taxon>
        <taxon>Kordiimonas</taxon>
    </lineage>
</organism>
<evidence type="ECO:0000313" key="5">
    <source>
        <dbReference type="Proteomes" id="UP001595444"/>
    </source>
</evidence>
<dbReference type="InterPro" id="IPR001763">
    <property type="entry name" value="Rhodanese-like_dom"/>
</dbReference>
<feature type="domain" description="Rhodanese" evidence="3">
    <location>
        <begin position="17"/>
        <end position="134"/>
    </location>
</feature>
<dbReference type="RefSeq" id="WP_194211636.1">
    <property type="nucleotide sequence ID" value="NZ_CP061205.1"/>
</dbReference>
<dbReference type="InterPro" id="IPR045078">
    <property type="entry name" value="TST/MPST-like"/>
</dbReference>
<accession>A0ABV7D398</accession>
<dbReference type="EC" id="2.8.1.2" evidence="4"/>
<comment type="caution">
    <text evidence="4">The sequence shown here is derived from an EMBL/GenBank/DDBJ whole genome shotgun (WGS) entry which is preliminary data.</text>
</comment>
<dbReference type="CDD" id="cd01449">
    <property type="entry name" value="TST_Repeat_2"/>
    <property type="match status" value="1"/>
</dbReference>
<feature type="domain" description="Rhodanese" evidence="3">
    <location>
        <begin position="164"/>
        <end position="278"/>
    </location>
</feature>
<name>A0ABV7D398_9PROT</name>
<dbReference type="SUPFAM" id="SSF52821">
    <property type="entry name" value="Rhodanese/Cell cycle control phosphatase"/>
    <property type="match status" value="2"/>
</dbReference>
<sequence>MSFPPIVSASWLTEHIHDKNILPLDGTWYMPGSDHDPEIDFRKNHVPGAVFFDVDDISDQTSNLPHMLPTEADFAQKVSALGISNDHTIVAYSQGDLPTAARVWWMFRIMGHEKVCVLDGGLSAWIAAGNSISSAPLPRDATTYKAMFQPELVRSATEVAATLKDTRHQVLDARPNGRFTGAVPEPRAGLRSGHIPGSISLPVTELYNSDSTLKNTKALQDIVAAKAIDLTAPITTSCGSGMMACNIALALACLGKWDTAVYDGSWTEWGALSSLPVKTGE</sequence>
<dbReference type="PANTHER" id="PTHR11364:SF27">
    <property type="entry name" value="SULFURTRANSFERASE"/>
    <property type="match status" value="1"/>
</dbReference>
<dbReference type="GO" id="GO:0016784">
    <property type="term" value="F:3-mercaptopyruvate sulfurtransferase activity"/>
    <property type="evidence" value="ECO:0007669"/>
    <property type="project" value="UniProtKB-EC"/>
</dbReference>
<dbReference type="Gene3D" id="3.40.250.10">
    <property type="entry name" value="Rhodanese-like domain"/>
    <property type="match status" value="2"/>
</dbReference>
<dbReference type="EMBL" id="JBHRSL010000002">
    <property type="protein sequence ID" value="MFC3051337.1"/>
    <property type="molecule type" value="Genomic_DNA"/>
</dbReference>
<gene>
    <name evidence="4" type="primary">sseA</name>
    <name evidence="4" type="ORF">ACFOKA_05415</name>
</gene>
<evidence type="ECO:0000256" key="1">
    <source>
        <dbReference type="ARBA" id="ARBA00022679"/>
    </source>
</evidence>
<evidence type="ECO:0000259" key="3">
    <source>
        <dbReference type="PROSITE" id="PS50206"/>
    </source>
</evidence>